<gene>
    <name evidence="2" type="ORF">COV53_01110</name>
</gene>
<dbReference type="EMBL" id="PCWS01000022">
    <property type="protein sequence ID" value="PIR08793.1"/>
    <property type="molecule type" value="Genomic_DNA"/>
</dbReference>
<feature type="transmembrane region" description="Helical" evidence="1">
    <location>
        <begin position="36"/>
        <end position="54"/>
    </location>
</feature>
<dbReference type="Proteomes" id="UP000230707">
    <property type="component" value="Unassembled WGS sequence"/>
</dbReference>
<feature type="transmembrane region" description="Helical" evidence="1">
    <location>
        <begin position="158"/>
        <end position="178"/>
    </location>
</feature>
<comment type="caution">
    <text evidence="2">The sequence shown here is derived from an EMBL/GenBank/DDBJ whole genome shotgun (WGS) entry which is preliminary data.</text>
</comment>
<sequence>MWLLLIISFIILLFLSRKITSSLYLLTFLIFKSNRFALAVLAGILLPGTVIHELSHFFIATILRVPTGNLTVFPKVERSGEVRTGRLEMAGTDPFRHTLIGLAPLITGVLIIYVIGKIFLNDFFLIPNSKFQIPDSLIGSYLLFITTNTMFTSKRDLAGLKIAGPIILITLISLYYLGIRIFLEEPVIRKIDTVLKNLNSYLVLAAIINFLVYLFLILNIKFWQKILKRNVIKVK</sequence>
<reference evidence="2 3" key="1">
    <citation type="submission" date="2017-09" db="EMBL/GenBank/DDBJ databases">
        <title>Depth-based differentiation of microbial function through sediment-hosted aquifers and enrichment of novel symbionts in the deep terrestrial subsurface.</title>
        <authorList>
            <person name="Probst A.J."/>
            <person name="Ladd B."/>
            <person name="Jarett J.K."/>
            <person name="Geller-Mcgrath D.E."/>
            <person name="Sieber C.M."/>
            <person name="Emerson J.B."/>
            <person name="Anantharaman K."/>
            <person name="Thomas B.C."/>
            <person name="Malmstrom R."/>
            <person name="Stieglmeier M."/>
            <person name="Klingl A."/>
            <person name="Woyke T."/>
            <person name="Ryan C.M."/>
            <person name="Banfield J.F."/>
        </authorList>
    </citation>
    <scope>NUCLEOTIDE SEQUENCE [LARGE SCALE GENOMIC DNA]</scope>
    <source>
        <strain evidence="2">CG11_big_fil_rev_8_21_14_0_20_37_11</strain>
    </source>
</reference>
<evidence type="ECO:0000313" key="3">
    <source>
        <dbReference type="Proteomes" id="UP000230707"/>
    </source>
</evidence>
<feature type="transmembrane region" description="Helical" evidence="1">
    <location>
        <begin position="99"/>
        <end position="119"/>
    </location>
</feature>
<keyword evidence="1" id="KW-0812">Transmembrane</keyword>
<dbReference type="AlphaFoldDB" id="A0A2H0NIU8"/>
<accession>A0A2H0NIU8</accession>
<feature type="transmembrane region" description="Helical" evidence="1">
    <location>
        <begin position="198"/>
        <end position="220"/>
    </location>
</feature>
<keyword evidence="1" id="KW-1133">Transmembrane helix</keyword>
<evidence type="ECO:0000313" key="2">
    <source>
        <dbReference type="EMBL" id="PIR08793.1"/>
    </source>
</evidence>
<organism evidence="2 3">
    <name type="scientific">Candidatus Gottesmanbacteria bacterium CG11_big_fil_rev_8_21_14_0_20_37_11</name>
    <dbReference type="NCBI Taxonomy" id="1974575"/>
    <lineage>
        <taxon>Bacteria</taxon>
        <taxon>Candidatus Gottesmaniibacteriota</taxon>
    </lineage>
</organism>
<proteinExistence type="predicted"/>
<name>A0A2H0NIU8_9BACT</name>
<keyword evidence="1" id="KW-0472">Membrane</keyword>
<evidence type="ECO:0000256" key="1">
    <source>
        <dbReference type="SAM" id="Phobius"/>
    </source>
</evidence>
<protein>
    <submittedName>
        <fullName evidence="2">Uncharacterized protein</fullName>
    </submittedName>
</protein>